<dbReference type="EMBL" id="JAVLET010000004">
    <property type="protein sequence ID" value="KAL0470633.1"/>
    <property type="molecule type" value="Genomic_DNA"/>
</dbReference>
<proteinExistence type="predicted"/>
<protein>
    <submittedName>
        <fullName evidence="1">Uncharacterized protein</fullName>
    </submittedName>
</protein>
<dbReference type="Proteomes" id="UP001451303">
    <property type="component" value="Unassembled WGS sequence"/>
</dbReference>
<keyword evidence="2" id="KW-1185">Reference proteome</keyword>
<gene>
    <name evidence="1" type="ORF">QR685DRAFT_440575</name>
</gene>
<name>A0ABR3DD67_NEUIN</name>
<organism evidence="1 2">
    <name type="scientific">Neurospora intermedia</name>
    <dbReference type="NCBI Taxonomy" id="5142"/>
    <lineage>
        <taxon>Eukaryota</taxon>
        <taxon>Fungi</taxon>
        <taxon>Dikarya</taxon>
        <taxon>Ascomycota</taxon>
        <taxon>Pezizomycotina</taxon>
        <taxon>Sordariomycetes</taxon>
        <taxon>Sordariomycetidae</taxon>
        <taxon>Sordariales</taxon>
        <taxon>Sordariaceae</taxon>
        <taxon>Neurospora</taxon>
    </lineage>
</organism>
<accession>A0ABR3DD67</accession>
<evidence type="ECO:0000313" key="1">
    <source>
        <dbReference type="EMBL" id="KAL0470633.1"/>
    </source>
</evidence>
<reference evidence="1 2" key="1">
    <citation type="submission" date="2023-09" db="EMBL/GenBank/DDBJ databases">
        <title>Multi-omics analysis of a traditional fermented food reveals byproduct-associated fungal strains for waste-to-food upcycling.</title>
        <authorList>
            <consortium name="Lawrence Berkeley National Laboratory"/>
            <person name="Rekdal V.M."/>
            <person name="Villalobos-Escobedo J.M."/>
            <person name="Rodriguez-Valeron N."/>
            <person name="Garcia M.O."/>
            <person name="Vasquez D.P."/>
            <person name="Damayanti I."/>
            <person name="Sorensen P.M."/>
            <person name="Baidoo E.E."/>
            <person name="De Carvalho A.C."/>
            <person name="Riley R."/>
            <person name="Lipzen A."/>
            <person name="He G."/>
            <person name="Yan M."/>
            <person name="Haridas S."/>
            <person name="Daum C."/>
            <person name="Yoshinaga Y."/>
            <person name="Ng V."/>
            <person name="Grigoriev I.V."/>
            <person name="Munk R."/>
            <person name="Nuraida L."/>
            <person name="Wijaya C.H."/>
            <person name="Morales P.-C."/>
            <person name="Keasling J.D."/>
        </authorList>
    </citation>
    <scope>NUCLEOTIDE SEQUENCE [LARGE SCALE GENOMIC DNA]</scope>
    <source>
        <strain evidence="1 2">FGSC 2613</strain>
    </source>
</reference>
<comment type="caution">
    <text evidence="1">The sequence shown here is derived from an EMBL/GenBank/DDBJ whole genome shotgun (WGS) entry which is preliminary data.</text>
</comment>
<sequence length="107" mass="11476">MRPVGVHGGADDHCGPVYDGTKRQARERAAYTGPAMLHDNRLYVSQTTRGVIICPLLSLLKAGGKLQLLFCVSEAPARPDRGQHPCATVPAASRASRPYIEDFSSDG</sequence>
<evidence type="ECO:0000313" key="2">
    <source>
        <dbReference type="Proteomes" id="UP001451303"/>
    </source>
</evidence>